<evidence type="ECO:0000256" key="6">
    <source>
        <dbReference type="ARBA" id="ARBA00023012"/>
    </source>
</evidence>
<dbReference type="InterPro" id="IPR011006">
    <property type="entry name" value="CheY-like_superfamily"/>
</dbReference>
<evidence type="ECO:0000313" key="12">
    <source>
        <dbReference type="Proteomes" id="UP000554837"/>
    </source>
</evidence>
<evidence type="ECO:0000313" key="11">
    <source>
        <dbReference type="EMBL" id="MBB5205795.1"/>
    </source>
</evidence>
<organism evidence="11 12">
    <name type="scientific">Inhella inkyongensis</name>
    <dbReference type="NCBI Taxonomy" id="392593"/>
    <lineage>
        <taxon>Bacteria</taxon>
        <taxon>Pseudomonadati</taxon>
        <taxon>Pseudomonadota</taxon>
        <taxon>Betaproteobacteria</taxon>
        <taxon>Burkholderiales</taxon>
        <taxon>Sphaerotilaceae</taxon>
        <taxon>Inhella</taxon>
    </lineage>
</organism>
<dbReference type="Pfam" id="PF00512">
    <property type="entry name" value="HisKA"/>
    <property type="match status" value="1"/>
</dbReference>
<feature type="transmembrane region" description="Helical" evidence="8">
    <location>
        <begin position="141"/>
        <end position="158"/>
    </location>
</feature>
<proteinExistence type="predicted"/>
<dbReference type="InterPro" id="IPR003594">
    <property type="entry name" value="HATPase_dom"/>
</dbReference>
<dbReference type="Gene3D" id="3.30.565.10">
    <property type="entry name" value="Histidine kinase-like ATPase, C-terminal domain"/>
    <property type="match status" value="1"/>
</dbReference>
<dbReference type="SMART" id="SM00388">
    <property type="entry name" value="HisKA"/>
    <property type="match status" value="1"/>
</dbReference>
<dbReference type="Gene3D" id="1.10.287.130">
    <property type="match status" value="1"/>
</dbReference>
<dbReference type="SUPFAM" id="SSF55874">
    <property type="entry name" value="ATPase domain of HSP90 chaperone/DNA topoisomerase II/histidine kinase"/>
    <property type="match status" value="1"/>
</dbReference>
<dbReference type="Pfam" id="PF00072">
    <property type="entry name" value="Response_reg"/>
    <property type="match status" value="1"/>
</dbReference>
<dbReference type="PANTHER" id="PTHR43711:SF1">
    <property type="entry name" value="HISTIDINE KINASE 1"/>
    <property type="match status" value="1"/>
</dbReference>
<feature type="transmembrane region" description="Helical" evidence="8">
    <location>
        <begin position="54"/>
        <end position="76"/>
    </location>
</feature>
<dbReference type="SMART" id="SM00387">
    <property type="entry name" value="HATPase_c"/>
    <property type="match status" value="1"/>
</dbReference>
<dbReference type="InterPro" id="IPR050736">
    <property type="entry name" value="Sensor_HK_Regulatory"/>
</dbReference>
<keyword evidence="8" id="KW-1133">Transmembrane helix</keyword>
<evidence type="ECO:0000256" key="3">
    <source>
        <dbReference type="ARBA" id="ARBA00022553"/>
    </source>
</evidence>
<feature type="transmembrane region" description="Helical" evidence="8">
    <location>
        <begin position="114"/>
        <end position="134"/>
    </location>
</feature>
<reference evidence="11 12" key="1">
    <citation type="submission" date="2020-08" db="EMBL/GenBank/DDBJ databases">
        <title>Genomic Encyclopedia of Type Strains, Phase IV (KMG-IV): sequencing the most valuable type-strain genomes for metagenomic binning, comparative biology and taxonomic classification.</title>
        <authorList>
            <person name="Goeker M."/>
        </authorList>
    </citation>
    <scope>NUCLEOTIDE SEQUENCE [LARGE SCALE GENOMIC DNA]</scope>
    <source>
        <strain evidence="11 12">DSM 23958</strain>
    </source>
</reference>
<keyword evidence="6" id="KW-0902">Two-component regulatory system</keyword>
<evidence type="ECO:0000256" key="2">
    <source>
        <dbReference type="ARBA" id="ARBA00012438"/>
    </source>
</evidence>
<feature type="transmembrane region" description="Helical" evidence="8">
    <location>
        <begin position="88"/>
        <end position="108"/>
    </location>
</feature>
<dbReference type="SUPFAM" id="SSF47384">
    <property type="entry name" value="Homodimeric domain of signal transducing histidine kinase"/>
    <property type="match status" value="1"/>
</dbReference>
<keyword evidence="8" id="KW-0472">Membrane</keyword>
<keyword evidence="12" id="KW-1185">Reference proteome</keyword>
<dbReference type="EMBL" id="JACHHO010000005">
    <property type="protein sequence ID" value="MBB5205795.1"/>
    <property type="molecule type" value="Genomic_DNA"/>
</dbReference>
<dbReference type="Pfam" id="PF02518">
    <property type="entry name" value="HATPase_c"/>
    <property type="match status" value="1"/>
</dbReference>
<feature type="transmembrane region" description="Helical" evidence="8">
    <location>
        <begin position="164"/>
        <end position="183"/>
    </location>
</feature>
<dbReference type="CDD" id="cd00156">
    <property type="entry name" value="REC"/>
    <property type="match status" value="1"/>
</dbReference>
<dbReference type="InterPro" id="IPR036097">
    <property type="entry name" value="HisK_dim/P_sf"/>
</dbReference>
<comment type="caution">
    <text evidence="11">The sequence shown here is derived from an EMBL/GenBank/DDBJ whole genome shotgun (WGS) entry which is preliminary data.</text>
</comment>
<dbReference type="Gene3D" id="3.40.50.2300">
    <property type="match status" value="1"/>
</dbReference>
<dbReference type="SMART" id="SM00448">
    <property type="entry name" value="REC"/>
    <property type="match status" value="1"/>
</dbReference>
<evidence type="ECO:0000256" key="4">
    <source>
        <dbReference type="ARBA" id="ARBA00022679"/>
    </source>
</evidence>
<dbReference type="InterPro" id="IPR004358">
    <property type="entry name" value="Sig_transdc_His_kin-like_C"/>
</dbReference>
<dbReference type="GO" id="GO:0000155">
    <property type="term" value="F:phosphorelay sensor kinase activity"/>
    <property type="evidence" value="ECO:0007669"/>
    <property type="project" value="InterPro"/>
</dbReference>
<evidence type="ECO:0000259" key="9">
    <source>
        <dbReference type="PROSITE" id="PS50109"/>
    </source>
</evidence>
<keyword evidence="4" id="KW-0808">Transferase</keyword>
<keyword evidence="5 11" id="KW-0418">Kinase</keyword>
<dbReference type="InterPro" id="IPR005467">
    <property type="entry name" value="His_kinase_dom"/>
</dbReference>
<dbReference type="InterPro" id="IPR001789">
    <property type="entry name" value="Sig_transdc_resp-reg_receiver"/>
</dbReference>
<dbReference type="CDD" id="cd00082">
    <property type="entry name" value="HisKA"/>
    <property type="match status" value="1"/>
</dbReference>
<dbReference type="OrthoDB" id="6114847at2"/>
<dbReference type="PROSITE" id="PS50110">
    <property type="entry name" value="RESPONSE_REGULATORY"/>
    <property type="match status" value="1"/>
</dbReference>
<feature type="modified residue" description="4-aspartylphosphate" evidence="7">
    <location>
        <position position="504"/>
    </location>
</feature>
<name>A0A840S5W2_9BURK</name>
<gene>
    <name evidence="11" type="ORF">HNQ51_003122</name>
</gene>
<keyword evidence="3 7" id="KW-0597">Phosphoprotein</keyword>
<dbReference type="AlphaFoldDB" id="A0A840S5W2"/>
<evidence type="ECO:0000256" key="1">
    <source>
        <dbReference type="ARBA" id="ARBA00000085"/>
    </source>
</evidence>
<dbReference type="SUPFAM" id="SSF52172">
    <property type="entry name" value="CheY-like"/>
    <property type="match status" value="1"/>
</dbReference>
<protein>
    <recommendedName>
        <fullName evidence="2">histidine kinase</fullName>
        <ecNumber evidence="2">2.7.13.3</ecNumber>
    </recommendedName>
</protein>
<evidence type="ECO:0000256" key="5">
    <source>
        <dbReference type="ARBA" id="ARBA00022777"/>
    </source>
</evidence>
<dbReference type="PRINTS" id="PR00344">
    <property type="entry name" value="BCTRLSENSOR"/>
</dbReference>
<dbReference type="PROSITE" id="PS50109">
    <property type="entry name" value="HIS_KIN"/>
    <property type="match status" value="1"/>
</dbReference>
<accession>A0A840S5W2</accession>
<evidence type="ECO:0000256" key="7">
    <source>
        <dbReference type="PROSITE-ProRule" id="PRU00169"/>
    </source>
</evidence>
<dbReference type="EC" id="2.7.13.3" evidence="2"/>
<comment type="catalytic activity">
    <reaction evidence="1">
        <text>ATP + protein L-histidine = ADP + protein N-phospho-L-histidine.</text>
        <dbReference type="EC" id="2.7.13.3"/>
    </reaction>
</comment>
<feature type="domain" description="Response regulatory" evidence="10">
    <location>
        <begin position="454"/>
        <end position="569"/>
    </location>
</feature>
<evidence type="ECO:0000256" key="8">
    <source>
        <dbReference type="SAM" id="Phobius"/>
    </source>
</evidence>
<keyword evidence="8" id="KW-0812">Transmembrane</keyword>
<sequence>MTVRQSEREPEFLQALQDERIRLSLLQNRRMRWAHTLANGATAWLAYQAGAHEAAWTLGLATLLLAHGRAALLQWLHDHGRRAALLQALTWSPAVVSLSQAALLIAVFQQPFSLWQTLITMVMFGNAAGGVAPAAGHLPGYLAWCAPIAGALVLSWLQRGGLESWIFALLILVLFALLIQAVAEQARLQRDMVRLGSDLRRAKEGAERASEAKTRFFAAASHDLRQPLAALTYQIATVQALAGVHKDERLAQTAAGLRRSLQDSRSLLDSLLEVSQLEAGAVAAHPEPVDLHALLQHQHELLAPLARERGLLWELQLPPGPARWAHTDPALLRRVLSNLLSNAIKFTPQGWVRLALIDHEGLAQIVVQDSGPGIPADLQERVFEEFFQVGNAARDRTQGLGLGLAIVRRLVKLLDLELQLESQPAQGCRFSLSLALQAAPPAAAAAAPPLGRHRLLVVDDEVPIRDALAQWLGLLGWSVRTAADCPEALAQLSPLWQPDALVLDLRLRAGATGLDVLNALRASGCQAPAWLVTGETDPEPLRQAREAGMTVLHKPVDGLELAGQISERLRQPLQNSRT</sequence>
<dbReference type="Proteomes" id="UP000554837">
    <property type="component" value="Unassembled WGS sequence"/>
</dbReference>
<feature type="domain" description="Histidine kinase" evidence="9">
    <location>
        <begin position="219"/>
        <end position="438"/>
    </location>
</feature>
<dbReference type="PANTHER" id="PTHR43711">
    <property type="entry name" value="TWO-COMPONENT HISTIDINE KINASE"/>
    <property type="match status" value="1"/>
</dbReference>
<evidence type="ECO:0000259" key="10">
    <source>
        <dbReference type="PROSITE" id="PS50110"/>
    </source>
</evidence>
<dbReference type="InterPro" id="IPR036890">
    <property type="entry name" value="HATPase_C_sf"/>
</dbReference>
<dbReference type="InterPro" id="IPR003661">
    <property type="entry name" value="HisK_dim/P_dom"/>
</dbReference>
<dbReference type="RefSeq" id="WP_138855307.1">
    <property type="nucleotide sequence ID" value="NZ_CP040709.1"/>
</dbReference>